<evidence type="ECO:0000313" key="11">
    <source>
        <dbReference type="EMBL" id="GLS91596.1"/>
    </source>
</evidence>
<evidence type="ECO:0000256" key="9">
    <source>
        <dbReference type="SAM" id="Phobius"/>
    </source>
</evidence>
<reference evidence="12" key="1">
    <citation type="journal article" date="2019" name="Int. J. Syst. Evol. Microbiol.">
        <title>The Global Catalogue of Microorganisms (GCM) 10K type strain sequencing project: providing services to taxonomists for standard genome sequencing and annotation.</title>
        <authorList>
            <consortium name="The Broad Institute Genomics Platform"/>
            <consortium name="The Broad Institute Genome Sequencing Center for Infectious Disease"/>
            <person name="Wu L."/>
            <person name="Ma J."/>
        </authorList>
    </citation>
    <scope>NUCLEOTIDE SEQUENCE [LARGE SCALE GENOMIC DNA]</scope>
    <source>
        <strain evidence="12">NBRC 103166</strain>
    </source>
</reference>
<keyword evidence="8 9" id="KW-0472">Membrane</keyword>
<name>A0ABQ6E2K3_9GAMM</name>
<feature type="transmembrane region" description="Helical" evidence="9">
    <location>
        <begin position="149"/>
        <end position="169"/>
    </location>
</feature>
<proteinExistence type="inferred from homology"/>
<evidence type="ECO:0000256" key="2">
    <source>
        <dbReference type="ARBA" id="ARBA00008038"/>
    </source>
</evidence>
<dbReference type="NCBIfam" id="NF006527">
    <property type="entry name" value="PRK08990.1"/>
    <property type="match status" value="1"/>
</dbReference>
<gene>
    <name evidence="11" type="ORF">GCM10007916_26650</name>
</gene>
<dbReference type="PROSITE" id="PS01307">
    <property type="entry name" value="MOTA"/>
    <property type="match status" value="1"/>
</dbReference>
<dbReference type="InterPro" id="IPR002898">
    <property type="entry name" value="MotA_ExbB_proton_chnl"/>
</dbReference>
<evidence type="ECO:0000256" key="6">
    <source>
        <dbReference type="ARBA" id="ARBA00022779"/>
    </source>
</evidence>
<feature type="transmembrane region" description="Helical" evidence="9">
    <location>
        <begin position="7"/>
        <end position="26"/>
    </location>
</feature>
<dbReference type="PANTHER" id="PTHR30433:SF2">
    <property type="entry name" value="MOTILITY PROTEIN A"/>
    <property type="match status" value="1"/>
</dbReference>
<comment type="caution">
    <text evidence="11">The sequence shown here is derived from an EMBL/GenBank/DDBJ whole genome shotgun (WGS) entry which is preliminary data.</text>
</comment>
<dbReference type="RefSeq" id="WP_284204705.1">
    <property type="nucleotide sequence ID" value="NZ_BSPQ01000013.1"/>
</dbReference>
<feature type="transmembrane region" description="Helical" evidence="9">
    <location>
        <begin position="32"/>
        <end position="50"/>
    </location>
</feature>
<keyword evidence="4" id="KW-1003">Cell membrane</keyword>
<keyword evidence="6" id="KW-0283">Flagellar rotation</keyword>
<keyword evidence="11" id="KW-0969">Cilium</keyword>
<evidence type="ECO:0000256" key="3">
    <source>
        <dbReference type="ARBA" id="ARBA00022448"/>
    </source>
</evidence>
<keyword evidence="5 9" id="KW-0812">Transmembrane</keyword>
<evidence type="ECO:0000256" key="7">
    <source>
        <dbReference type="ARBA" id="ARBA00022989"/>
    </source>
</evidence>
<dbReference type="EMBL" id="BSPQ01000013">
    <property type="protein sequence ID" value="GLS91596.1"/>
    <property type="molecule type" value="Genomic_DNA"/>
</dbReference>
<evidence type="ECO:0000256" key="5">
    <source>
        <dbReference type="ARBA" id="ARBA00022692"/>
    </source>
</evidence>
<dbReference type="Proteomes" id="UP001157353">
    <property type="component" value="Unassembled WGS sequence"/>
</dbReference>
<dbReference type="PANTHER" id="PTHR30433">
    <property type="entry name" value="CHEMOTAXIS PROTEIN MOTA"/>
    <property type="match status" value="1"/>
</dbReference>
<keyword evidence="3" id="KW-0813">Transport</keyword>
<organism evidence="11 12">
    <name type="scientific">Psychromonas marina</name>
    <dbReference type="NCBI Taxonomy" id="88364"/>
    <lineage>
        <taxon>Bacteria</taxon>
        <taxon>Pseudomonadati</taxon>
        <taxon>Pseudomonadota</taxon>
        <taxon>Gammaproteobacteria</taxon>
        <taxon>Alteromonadales</taxon>
        <taxon>Psychromonadaceae</taxon>
        <taxon>Psychromonas</taxon>
    </lineage>
</organism>
<accession>A0ABQ6E2K3</accession>
<feature type="domain" description="MotA/TolQ/ExbB proton channel" evidence="10">
    <location>
        <begin position="98"/>
        <end position="212"/>
    </location>
</feature>
<protein>
    <submittedName>
        <fullName evidence="11">Flagellar motor protein PomA</fullName>
    </submittedName>
</protein>
<evidence type="ECO:0000259" key="10">
    <source>
        <dbReference type="Pfam" id="PF01618"/>
    </source>
</evidence>
<keyword evidence="11" id="KW-0282">Flagellum</keyword>
<feature type="transmembrane region" description="Helical" evidence="9">
    <location>
        <begin position="175"/>
        <end position="197"/>
    </location>
</feature>
<keyword evidence="11" id="KW-0966">Cell projection</keyword>
<sequence>MDLATLIGIIGAFGFVIMAMLLGGTMDMFIDTVSIMIVCGGTTFVVMMKYNMGQFIGAIKIAVKAFMFKTDSPEELIGKSVEMADAARKGGFLALEEAEITNPFMQKGVDMLVDGHDADVVRNTLENDIRLTSSRHEAGADIFKQIGDVAPAMGMIGTLVGLVAMLSNMDDPKSIGPAMAVALLTTLYGAIIANMVAIPIADKLKLRAAEERLNRSLILDAVLGIQDGQNPRVIEGVLRNYLPESKRNIGEAAPGGGD</sequence>
<comment type="similarity">
    <text evidence="2">Belongs to the MotA family.</text>
</comment>
<evidence type="ECO:0000256" key="4">
    <source>
        <dbReference type="ARBA" id="ARBA00022475"/>
    </source>
</evidence>
<evidence type="ECO:0000313" key="12">
    <source>
        <dbReference type="Proteomes" id="UP001157353"/>
    </source>
</evidence>
<dbReference type="Pfam" id="PF01618">
    <property type="entry name" value="MotA_ExbB"/>
    <property type="match status" value="1"/>
</dbReference>
<dbReference type="InterPro" id="IPR000540">
    <property type="entry name" value="Flag_MotA_CS"/>
</dbReference>
<keyword evidence="12" id="KW-1185">Reference proteome</keyword>
<keyword evidence="7 9" id="KW-1133">Transmembrane helix</keyword>
<evidence type="ECO:0000256" key="8">
    <source>
        <dbReference type="ARBA" id="ARBA00023136"/>
    </source>
</evidence>
<evidence type="ECO:0000256" key="1">
    <source>
        <dbReference type="ARBA" id="ARBA00004651"/>
    </source>
</evidence>
<dbReference type="InterPro" id="IPR047055">
    <property type="entry name" value="MotA-like"/>
</dbReference>
<comment type="subcellular location">
    <subcellularLocation>
        <location evidence="1">Cell membrane</location>
        <topology evidence="1">Multi-pass membrane protein</topology>
    </subcellularLocation>
</comment>